<keyword evidence="1" id="KW-0479">Metal-binding</keyword>
<dbReference type="SUPFAM" id="SSF57756">
    <property type="entry name" value="Retrovirus zinc finger-like domains"/>
    <property type="match status" value="2"/>
</dbReference>
<feature type="domain" description="CCHC-type" evidence="6">
    <location>
        <begin position="338"/>
        <end position="352"/>
    </location>
</feature>
<dbReference type="PANTHER" id="PTHR33680:SF1">
    <property type="entry name" value="OS05G0489500 PROTEIN"/>
    <property type="match status" value="1"/>
</dbReference>
<dbReference type="Pfam" id="PF06839">
    <property type="entry name" value="Zn_ribbon_GRF"/>
    <property type="match status" value="2"/>
</dbReference>
<dbReference type="PANTHER" id="PTHR33680">
    <property type="entry name" value="OS07G0190500 PROTEIN"/>
    <property type="match status" value="1"/>
</dbReference>
<keyword evidence="9" id="KW-1185">Reference proteome</keyword>
<keyword evidence="3" id="KW-0862">Zinc</keyword>
<dbReference type="InterPro" id="IPR001878">
    <property type="entry name" value="Znf_CCHC"/>
</dbReference>
<evidence type="ECO:0000259" key="7">
    <source>
        <dbReference type="PROSITE" id="PS51999"/>
    </source>
</evidence>
<dbReference type="Pfam" id="PF00098">
    <property type="entry name" value="zf-CCHC"/>
    <property type="match status" value="3"/>
</dbReference>
<feature type="compositionally biased region" description="Polar residues" evidence="5">
    <location>
        <begin position="384"/>
        <end position="402"/>
    </location>
</feature>
<organism evidence="8 9">
    <name type="scientific">Papaver atlanticum</name>
    <dbReference type="NCBI Taxonomy" id="357466"/>
    <lineage>
        <taxon>Eukaryota</taxon>
        <taxon>Viridiplantae</taxon>
        <taxon>Streptophyta</taxon>
        <taxon>Embryophyta</taxon>
        <taxon>Tracheophyta</taxon>
        <taxon>Spermatophyta</taxon>
        <taxon>Magnoliopsida</taxon>
        <taxon>Ranunculales</taxon>
        <taxon>Papaveraceae</taxon>
        <taxon>Papaveroideae</taxon>
        <taxon>Papaver</taxon>
    </lineage>
</organism>
<keyword evidence="2 4" id="KW-0863">Zinc-finger</keyword>
<reference evidence="8" key="1">
    <citation type="submission" date="2022-04" db="EMBL/GenBank/DDBJ databases">
        <title>A functionally conserved STORR gene fusion in Papaver species that diverged 16.8 million years ago.</title>
        <authorList>
            <person name="Catania T."/>
        </authorList>
    </citation>
    <scope>NUCLEOTIDE SEQUENCE</scope>
    <source>
        <strain evidence="8">S-188037</strain>
    </source>
</reference>
<gene>
    <name evidence="8" type="ORF">MKW98_029936</name>
</gene>
<dbReference type="InterPro" id="IPR010666">
    <property type="entry name" value="Znf_GRF"/>
</dbReference>
<evidence type="ECO:0000256" key="1">
    <source>
        <dbReference type="ARBA" id="ARBA00022723"/>
    </source>
</evidence>
<dbReference type="InterPro" id="IPR036875">
    <property type="entry name" value="Znf_CCHC_sf"/>
</dbReference>
<evidence type="ECO:0000256" key="2">
    <source>
        <dbReference type="ARBA" id="ARBA00022771"/>
    </source>
</evidence>
<dbReference type="Gene3D" id="4.10.60.10">
    <property type="entry name" value="Zinc finger, CCHC-type"/>
    <property type="match status" value="3"/>
</dbReference>
<feature type="domain" description="GRF-type" evidence="7">
    <location>
        <begin position="196"/>
        <end position="237"/>
    </location>
</feature>
<feature type="region of interest" description="Disordered" evidence="5">
    <location>
        <begin position="381"/>
        <end position="402"/>
    </location>
</feature>
<feature type="domain" description="GRF-type" evidence="7">
    <location>
        <begin position="127"/>
        <end position="170"/>
    </location>
</feature>
<evidence type="ECO:0000256" key="3">
    <source>
        <dbReference type="ARBA" id="ARBA00022833"/>
    </source>
</evidence>
<evidence type="ECO:0000313" key="9">
    <source>
        <dbReference type="Proteomes" id="UP001202328"/>
    </source>
</evidence>
<evidence type="ECO:0000256" key="5">
    <source>
        <dbReference type="SAM" id="MobiDB-lite"/>
    </source>
</evidence>
<dbReference type="Proteomes" id="UP001202328">
    <property type="component" value="Unassembled WGS sequence"/>
</dbReference>
<proteinExistence type="predicted"/>
<name>A0AAD4TLY9_9MAGN</name>
<feature type="domain" description="CCHC-type" evidence="6">
    <location>
        <begin position="90"/>
        <end position="103"/>
    </location>
</feature>
<dbReference type="SMART" id="SM00343">
    <property type="entry name" value="ZnF_C2HC"/>
    <property type="match status" value="3"/>
</dbReference>
<dbReference type="GO" id="GO:0003676">
    <property type="term" value="F:nucleic acid binding"/>
    <property type="evidence" value="ECO:0007669"/>
    <property type="project" value="InterPro"/>
</dbReference>
<protein>
    <submittedName>
        <fullName evidence="8">Uncharacterized protein</fullName>
    </submittedName>
</protein>
<evidence type="ECO:0000259" key="6">
    <source>
        <dbReference type="PROSITE" id="PS50158"/>
    </source>
</evidence>
<accession>A0AAD4TLY9</accession>
<evidence type="ECO:0000256" key="4">
    <source>
        <dbReference type="PROSITE-ProRule" id="PRU00047"/>
    </source>
</evidence>
<sequence>MIEEDDTLVIDDDFLSQIDELEAKALSSKRKSITNYDEQGERSMSKKVVVREEGAYFAALKGNLDYLNTKNTKGTANFSSTTGLDGGNACFKCGQLGHWSRDCSTATGTRVGGENNSSNDNLVEKSCPCGSGTCLILTANTVKNPGRKFYKCPVRQENGGCGFFEWCDNSSATPTSSYSSRVHESASNTSVADLPCPCGAGSCLVLTAKTGNNVGQQFYRCPNQVSQCGFFKWCNQQNIATGHRTSYVDNANSKSYSGASGQSSFYVGRSYASSAASYSCNQTASNKRHSAASGQSPVRSSFNVGRNSASSAASYTSNQTSNLDAANSKNFSGSRDTCFKCGLDGHWAKDCPAKPSVIAGGNSSGSCYKCGESGHWAKDCTGQDVKSGNGSRSGPASYSSYR</sequence>
<dbReference type="PROSITE" id="PS51999">
    <property type="entry name" value="ZF_GRF"/>
    <property type="match status" value="2"/>
</dbReference>
<feature type="domain" description="CCHC-type" evidence="6">
    <location>
        <begin position="367"/>
        <end position="380"/>
    </location>
</feature>
<evidence type="ECO:0000313" key="8">
    <source>
        <dbReference type="EMBL" id="KAI3962777.1"/>
    </source>
</evidence>
<comment type="caution">
    <text evidence="8">The sequence shown here is derived from an EMBL/GenBank/DDBJ whole genome shotgun (WGS) entry which is preliminary data.</text>
</comment>
<dbReference type="GO" id="GO:0008270">
    <property type="term" value="F:zinc ion binding"/>
    <property type="evidence" value="ECO:0007669"/>
    <property type="project" value="UniProtKB-KW"/>
</dbReference>
<dbReference type="PROSITE" id="PS50158">
    <property type="entry name" value="ZF_CCHC"/>
    <property type="match status" value="3"/>
</dbReference>
<dbReference type="EMBL" id="JAJJMB010000242">
    <property type="protein sequence ID" value="KAI3962777.1"/>
    <property type="molecule type" value="Genomic_DNA"/>
</dbReference>
<dbReference type="AlphaFoldDB" id="A0AAD4TLY9"/>